<dbReference type="HOGENOM" id="CLU_019838_0_0_1"/>
<feature type="transmembrane region" description="Helical" evidence="1">
    <location>
        <begin position="70"/>
        <end position="89"/>
    </location>
</feature>
<name>W7DT50_BIPV3</name>
<proteinExistence type="predicted"/>
<protein>
    <recommendedName>
        <fullName evidence="4">Transmembrane protein</fullName>
    </recommendedName>
</protein>
<dbReference type="PANTHER" id="PTHR37544">
    <property type="entry name" value="SPRAY-RELATED"/>
    <property type="match status" value="1"/>
</dbReference>
<evidence type="ECO:0000313" key="3">
    <source>
        <dbReference type="Proteomes" id="UP000054337"/>
    </source>
</evidence>
<dbReference type="GeneID" id="26250509"/>
<organism evidence="2 3">
    <name type="scientific">Bipolaris victoriae (strain FI3)</name>
    <name type="common">Victoria blight of oats agent</name>
    <name type="synonym">Cochliobolus victoriae</name>
    <dbReference type="NCBI Taxonomy" id="930091"/>
    <lineage>
        <taxon>Eukaryota</taxon>
        <taxon>Fungi</taxon>
        <taxon>Dikarya</taxon>
        <taxon>Ascomycota</taxon>
        <taxon>Pezizomycotina</taxon>
        <taxon>Dothideomycetes</taxon>
        <taxon>Pleosporomycetidae</taxon>
        <taxon>Pleosporales</taxon>
        <taxon>Pleosporineae</taxon>
        <taxon>Pleosporaceae</taxon>
        <taxon>Bipolaris</taxon>
    </lineage>
</organism>
<sequence length="553" mass="61094">MLGLNCQSTGNVGWIPLSLRFPILVIFVFIDTAIIVCLIILSTRSSSDNGFVTVGGQSVSVLNINWNFGLLWTTLPVLVFRLLGMYWEWITNPICERQPYVDLLKNGGAVAKNTILLDYLAVPIFWRWYTGLKHRHFLVSICSLLTLVMSIVVSALSARLFAVRTVPITAEVPIFFNATFNEAAINYTVDWIPILDTVSAVNVHDGGLLGWTDHQYAFQPYQMQDFVRSGDVVTAQTEAYSANMNCSVLSNYQLSLKDVRLTITGSDRGCDITTDFVVDDMQKVYFKTSSITTCSADAWFGRLVFVAAEYSSTSATKIDNVSVLSCVTNYRVSSGRLTTLFKVGSTVPTIQEFQATATDDTRLTQWIVFEQGIISATAFNPKVNWSTSVFGNVVLYYAQKLAGPNYLSTEVLDRAVSDIFSATYLTCVAQNAFEPLATPTTTTGQISRMTERLYTVDGIVYVIVVVLLLNMITIVVAILHVNTHATILEEQPSGLLAYAAILEKSPLLDTAGEMKAQNSTGIVEKASHGDFAYTHWKATAETSGARWRIVRSR</sequence>
<dbReference type="PANTHER" id="PTHR37544:SF3">
    <property type="entry name" value="SPRAY"/>
    <property type="match status" value="1"/>
</dbReference>
<keyword evidence="3" id="KW-1185">Reference proteome</keyword>
<gene>
    <name evidence="2" type="ORF">COCVIDRAFT_114217</name>
</gene>
<keyword evidence="1" id="KW-0472">Membrane</keyword>
<dbReference type="Proteomes" id="UP000054337">
    <property type="component" value="Unassembled WGS sequence"/>
</dbReference>
<reference evidence="2 3" key="1">
    <citation type="journal article" date="2013" name="PLoS Genet.">
        <title>Comparative genome structure, secondary metabolite, and effector coding capacity across Cochliobolus pathogens.</title>
        <authorList>
            <person name="Condon B.J."/>
            <person name="Leng Y."/>
            <person name="Wu D."/>
            <person name="Bushley K.E."/>
            <person name="Ohm R.A."/>
            <person name="Otillar R."/>
            <person name="Martin J."/>
            <person name="Schackwitz W."/>
            <person name="Grimwood J."/>
            <person name="MohdZainudin N."/>
            <person name="Xue C."/>
            <person name="Wang R."/>
            <person name="Manning V.A."/>
            <person name="Dhillon B."/>
            <person name="Tu Z.J."/>
            <person name="Steffenson B.J."/>
            <person name="Salamov A."/>
            <person name="Sun H."/>
            <person name="Lowry S."/>
            <person name="LaButti K."/>
            <person name="Han J."/>
            <person name="Copeland A."/>
            <person name="Lindquist E."/>
            <person name="Barry K."/>
            <person name="Schmutz J."/>
            <person name="Baker S.E."/>
            <person name="Ciuffetti L.M."/>
            <person name="Grigoriev I.V."/>
            <person name="Zhong S."/>
            <person name="Turgeon B.G."/>
        </authorList>
    </citation>
    <scope>NUCLEOTIDE SEQUENCE [LARGE SCALE GENOMIC DNA]</scope>
    <source>
        <strain evidence="2 3">FI3</strain>
    </source>
</reference>
<evidence type="ECO:0000256" key="1">
    <source>
        <dbReference type="SAM" id="Phobius"/>
    </source>
</evidence>
<dbReference type="EMBL" id="KI968852">
    <property type="protein sequence ID" value="EUN21348.1"/>
    <property type="molecule type" value="Genomic_DNA"/>
</dbReference>
<keyword evidence="1" id="KW-1133">Transmembrane helix</keyword>
<feature type="transmembrane region" description="Helical" evidence="1">
    <location>
        <begin position="458"/>
        <end position="481"/>
    </location>
</feature>
<evidence type="ECO:0000313" key="2">
    <source>
        <dbReference type="EMBL" id="EUN21348.1"/>
    </source>
</evidence>
<accession>W7DT50</accession>
<dbReference type="RefSeq" id="XP_014550923.1">
    <property type="nucleotide sequence ID" value="XM_014695437.1"/>
</dbReference>
<dbReference type="InterPro" id="IPR021840">
    <property type="entry name" value="DUF3433"/>
</dbReference>
<dbReference type="AlphaFoldDB" id="W7DT50"/>
<feature type="transmembrane region" description="Helical" evidence="1">
    <location>
        <begin position="135"/>
        <end position="156"/>
    </location>
</feature>
<feature type="transmembrane region" description="Helical" evidence="1">
    <location>
        <begin position="21"/>
        <end position="41"/>
    </location>
</feature>
<keyword evidence="1" id="KW-0812">Transmembrane</keyword>
<evidence type="ECO:0008006" key="4">
    <source>
        <dbReference type="Google" id="ProtNLM"/>
    </source>
</evidence>
<dbReference type="Pfam" id="PF11915">
    <property type="entry name" value="DUF3433"/>
    <property type="match status" value="1"/>
</dbReference>